<evidence type="ECO:0000256" key="3">
    <source>
        <dbReference type="ARBA" id="ARBA00022448"/>
    </source>
</evidence>
<dbReference type="OrthoDB" id="7694678at2759"/>
<feature type="transmembrane region" description="Helical" evidence="11">
    <location>
        <begin position="71"/>
        <end position="90"/>
    </location>
</feature>
<dbReference type="GO" id="GO:0046923">
    <property type="term" value="F:ER retention sequence binding"/>
    <property type="evidence" value="ECO:0007669"/>
    <property type="project" value="InterPro"/>
</dbReference>
<dbReference type="Proteomes" id="UP000054408">
    <property type="component" value="Unassembled WGS sequence"/>
</dbReference>
<accession>A0A0L0D760</accession>
<dbReference type="OMA" id="WKSRSCE"/>
<dbReference type="GO" id="GO:0015031">
    <property type="term" value="P:protein transport"/>
    <property type="evidence" value="ECO:0007669"/>
    <property type="project" value="UniProtKB-KW"/>
</dbReference>
<comment type="similarity">
    <text evidence="2">Belongs to the ERD2 family.</text>
</comment>
<evidence type="ECO:0000256" key="5">
    <source>
        <dbReference type="ARBA" id="ARBA00022824"/>
    </source>
</evidence>
<evidence type="ECO:0000256" key="1">
    <source>
        <dbReference type="ARBA" id="ARBA00004477"/>
    </source>
</evidence>
<dbReference type="eggNOG" id="KOG3106">
    <property type="taxonomic scope" value="Eukaryota"/>
</dbReference>
<feature type="transmembrane region" description="Helical" evidence="11">
    <location>
        <begin position="37"/>
        <end position="59"/>
    </location>
</feature>
<keyword evidence="13" id="KW-1185">Reference proteome</keyword>
<keyword evidence="7" id="KW-0653">Protein transport</keyword>
<evidence type="ECO:0000256" key="11">
    <source>
        <dbReference type="SAM" id="Phobius"/>
    </source>
</evidence>
<evidence type="ECO:0000256" key="10">
    <source>
        <dbReference type="ARBA" id="ARBA00023170"/>
    </source>
</evidence>
<dbReference type="PRINTS" id="PR00660">
    <property type="entry name" value="ERLUMENR"/>
</dbReference>
<dbReference type="GO" id="GO:0016192">
    <property type="term" value="P:vesicle-mediated transport"/>
    <property type="evidence" value="ECO:0007669"/>
    <property type="project" value="UniProtKB-KW"/>
</dbReference>
<dbReference type="GO" id="GO:0005789">
    <property type="term" value="C:endoplasmic reticulum membrane"/>
    <property type="evidence" value="ECO:0007669"/>
    <property type="project" value="UniProtKB-SubCell"/>
</dbReference>
<feature type="transmembrane region" description="Helical" evidence="11">
    <location>
        <begin position="106"/>
        <end position="125"/>
    </location>
</feature>
<evidence type="ECO:0000256" key="6">
    <source>
        <dbReference type="ARBA" id="ARBA00022892"/>
    </source>
</evidence>
<keyword evidence="9 11" id="KW-0472">Membrane</keyword>
<evidence type="ECO:0000256" key="2">
    <source>
        <dbReference type="ARBA" id="ARBA00010120"/>
    </source>
</evidence>
<keyword evidence="4 11" id="KW-0812">Transmembrane</keyword>
<dbReference type="InterPro" id="IPR000133">
    <property type="entry name" value="ER_ret_rcpt"/>
</dbReference>
<feature type="transmembrane region" description="Helical" evidence="11">
    <location>
        <begin position="6"/>
        <end position="25"/>
    </location>
</feature>
<gene>
    <name evidence="12" type="ORF">AMSG_04447</name>
</gene>
<sequence length="232" mass="26744">MNIFRISADLLHLASFFILIFKMKATKSCKGISFKTQLMYTLVFTCRYLDLFHVLGMMITFNFAHITGLTLYNTFMKILFLAASYYIVYLMRTELKSTSDDARDTFVLWHILAPCAVLALIFNAQFTILEILWTFSIYLEAVAVMPQLMLLIETGEADSLSSHYMFAVGGYRALYLVNWVYRYATEPYYSNWIAWIAGFVQTALFGDFFYYYFVKIMSGDAALKLPTTAGEV</sequence>
<keyword evidence="6" id="KW-0931">ER-Golgi transport</keyword>
<dbReference type="STRING" id="461836.A0A0L0D760"/>
<organism evidence="12 13">
    <name type="scientific">Thecamonas trahens ATCC 50062</name>
    <dbReference type="NCBI Taxonomy" id="461836"/>
    <lineage>
        <taxon>Eukaryota</taxon>
        <taxon>Apusozoa</taxon>
        <taxon>Apusomonadida</taxon>
        <taxon>Apusomonadidae</taxon>
        <taxon>Thecamonas</taxon>
    </lineage>
</organism>
<dbReference type="RefSeq" id="XP_013758786.1">
    <property type="nucleotide sequence ID" value="XM_013903332.1"/>
</dbReference>
<keyword evidence="8 11" id="KW-1133">Transmembrane helix</keyword>
<dbReference type="AlphaFoldDB" id="A0A0L0D760"/>
<evidence type="ECO:0000256" key="8">
    <source>
        <dbReference type="ARBA" id="ARBA00022989"/>
    </source>
</evidence>
<dbReference type="GO" id="GO:0006621">
    <property type="term" value="P:protein retention in ER lumen"/>
    <property type="evidence" value="ECO:0007669"/>
    <property type="project" value="InterPro"/>
</dbReference>
<evidence type="ECO:0000256" key="4">
    <source>
        <dbReference type="ARBA" id="ARBA00022692"/>
    </source>
</evidence>
<evidence type="ECO:0000313" key="12">
    <source>
        <dbReference type="EMBL" id="KNC48217.1"/>
    </source>
</evidence>
<evidence type="ECO:0000256" key="9">
    <source>
        <dbReference type="ARBA" id="ARBA00023136"/>
    </source>
</evidence>
<protein>
    <submittedName>
        <fullName evidence="12">ER lumen protein retaining receptor</fullName>
    </submittedName>
</protein>
<keyword evidence="3" id="KW-0813">Transport</keyword>
<comment type="subcellular location">
    <subcellularLocation>
        <location evidence="1">Endoplasmic reticulum membrane</location>
        <topology evidence="1">Multi-pass membrane protein</topology>
    </subcellularLocation>
</comment>
<dbReference type="PANTHER" id="PTHR10585">
    <property type="entry name" value="ER LUMEN PROTEIN RETAINING RECEPTOR"/>
    <property type="match status" value="1"/>
</dbReference>
<reference evidence="12 13" key="1">
    <citation type="submission" date="2010-05" db="EMBL/GenBank/DDBJ databases">
        <title>The Genome Sequence of Thecamonas trahens ATCC 50062.</title>
        <authorList>
            <consortium name="The Broad Institute Genome Sequencing Platform"/>
            <person name="Russ C."/>
            <person name="Cuomo C."/>
            <person name="Shea T."/>
            <person name="Young S.K."/>
            <person name="Zeng Q."/>
            <person name="Koehrsen M."/>
            <person name="Haas B."/>
            <person name="Borodovsky M."/>
            <person name="Guigo R."/>
            <person name="Alvarado L."/>
            <person name="Berlin A."/>
            <person name="Bochicchio J."/>
            <person name="Borenstein D."/>
            <person name="Chapman S."/>
            <person name="Chen Z."/>
            <person name="Freedman E."/>
            <person name="Gellesch M."/>
            <person name="Goldberg J."/>
            <person name="Griggs A."/>
            <person name="Gujja S."/>
            <person name="Heilman E."/>
            <person name="Heiman D."/>
            <person name="Hepburn T."/>
            <person name="Howarth C."/>
            <person name="Jen D."/>
            <person name="Larson L."/>
            <person name="Mehta T."/>
            <person name="Park D."/>
            <person name="Pearson M."/>
            <person name="Roberts A."/>
            <person name="Saif S."/>
            <person name="Shenoy N."/>
            <person name="Sisk P."/>
            <person name="Stolte C."/>
            <person name="Sykes S."/>
            <person name="Thomson T."/>
            <person name="Walk T."/>
            <person name="White J."/>
            <person name="Yandava C."/>
            <person name="Burger G."/>
            <person name="Gray M.W."/>
            <person name="Holland P.W.H."/>
            <person name="King N."/>
            <person name="Lang F.B.F."/>
            <person name="Roger A.J."/>
            <person name="Ruiz-Trillo I."/>
            <person name="Lander E."/>
            <person name="Nusbaum C."/>
        </authorList>
    </citation>
    <scope>NUCLEOTIDE SEQUENCE [LARGE SCALE GENOMIC DNA]</scope>
    <source>
        <strain evidence="12 13">ATCC 50062</strain>
    </source>
</reference>
<keyword evidence="10 12" id="KW-0675">Receptor</keyword>
<dbReference type="EMBL" id="GL349450">
    <property type="protein sequence ID" value="KNC48217.1"/>
    <property type="molecule type" value="Genomic_DNA"/>
</dbReference>
<dbReference type="Pfam" id="PF00810">
    <property type="entry name" value="ER_lumen_recept"/>
    <property type="match status" value="1"/>
</dbReference>
<keyword evidence="5" id="KW-0256">Endoplasmic reticulum</keyword>
<evidence type="ECO:0000313" key="13">
    <source>
        <dbReference type="Proteomes" id="UP000054408"/>
    </source>
</evidence>
<dbReference type="GeneID" id="25563989"/>
<feature type="transmembrane region" description="Helical" evidence="11">
    <location>
        <begin position="193"/>
        <end position="214"/>
    </location>
</feature>
<name>A0A0L0D760_THETB</name>
<proteinExistence type="inferred from homology"/>
<evidence type="ECO:0000256" key="7">
    <source>
        <dbReference type="ARBA" id="ARBA00022927"/>
    </source>
</evidence>